<dbReference type="EMBL" id="CP014229">
    <property type="protein sequence ID" value="AMD90981.1"/>
    <property type="molecule type" value="Genomic_DNA"/>
</dbReference>
<reference evidence="3" key="1">
    <citation type="submission" date="2016-02" db="EMBL/GenBank/DDBJ databases">
        <authorList>
            <person name="Holder M.E."/>
            <person name="Ajami N.J."/>
            <person name="Petrosino J.F."/>
        </authorList>
    </citation>
    <scope>NUCLEOTIDE SEQUENCE [LARGE SCALE GENOMIC DNA]</scope>
    <source>
        <strain evidence="3">CCUG 45958</strain>
    </source>
</reference>
<feature type="signal peptide" evidence="1">
    <location>
        <begin position="1"/>
        <end position="23"/>
    </location>
</feature>
<dbReference type="AlphaFoldDB" id="A0A120KMH9"/>
<accession>A0A120KMH9</accession>
<keyword evidence="2" id="KW-0223">Dioxygenase</keyword>
<keyword evidence="2" id="KW-0560">Oxidoreductase</keyword>
<dbReference type="STRING" id="44742.AXF13_13065"/>
<dbReference type="GO" id="GO:0051213">
    <property type="term" value="F:dioxygenase activity"/>
    <property type="evidence" value="ECO:0007669"/>
    <property type="project" value="UniProtKB-KW"/>
</dbReference>
<evidence type="ECO:0000313" key="2">
    <source>
        <dbReference type="EMBL" id="AMD90981.1"/>
    </source>
</evidence>
<proteinExistence type="predicted"/>
<sequence length="184" mass="19538">MRYAWTLLLAGALSLGLAGAALAAPDGFKEHKLPGLAIDLPSDWQIAPKEALAQVQKQAGDMKVLLMAQSPEVPQFAIMEQPVGEMDQAAFAKLDEDGVKKICAQAIDGFKRGGATEVNCARETTAKGAALAVSALFPARGLCNVSWGFYEGKKTLAVSAMLRQRDTKLPAKLQTVLKSIKLGN</sequence>
<organism evidence="2 3">
    <name type="scientific">Desulfovibrio fairfieldensis</name>
    <dbReference type="NCBI Taxonomy" id="44742"/>
    <lineage>
        <taxon>Bacteria</taxon>
        <taxon>Pseudomonadati</taxon>
        <taxon>Thermodesulfobacteriota</taxon>
        <taxon>Desulfovibrionia</taxon>
        <taxon>Desulfovibrionales</taxon>
        <taxon>Desulfovibrionaceae</taxon>
        <taxon>Desulfovibrio</taxon>
    </lineage>
</organism>
<feature type="chain" id="PRO_5007167242" evidence="1">
    <location>
        <begin position="24"/>
        <end position="184"/>
    </location>
</feature>
<keyword evidence="1" id="KW-0732">Signal</keyword>
<dbReference type="KEGG" id="dfi:AXF13_13065"/>
<dbReference type="RefSeq" id="WP_062253893.1">
    <property type="nucleotide sequence ID" value="NZ_CP014229.1"/>
</dbReference>
<protein>
    <submittedName>
        <fullName evidence="2">Aromatic ring-opening dioxygenase LigA</fullName>
    </submittedName>
</protein>
<dbReference type="Proteomes" id="UP000069241">
    <property type="component" value="Chromosome"/>
</dbReference>
<keyword evidence="3" id="KW-1185">Reference proteome</keyword>
<evidence type="ECO:0000256" key="1">
    <source>
        <dbReference type="SAM" id="SignalP"/>
    </source>
</evidence>
<evidence type="ECO:0000313" key="3">
    <source>
        <dbReference type="Proteomes" id="UP000069241"/>
    </source>
</evidence>
<gene>
    <name evidence="2" type="ORF">AXF13_13065</name>
</gene>
<name>A0A120KMH9_9BACT</name>